<proteinExistence type="predicted"/>
<reference evidence="3" key="1">
    <citation type="submission" date="2016-11" db="UniProtKB">
        <authorList>
            <consortium name="WormBaseParasite"/>
        </authorList>
    </citation>
    <scope>IDENTIFICATION</scope>
</reference>
<organism evidence="2 3">
    <name type="scientific">Steinernema glaseri</name>
    <dbReference type="NCBI Taxonomy" id="37863"/>
    <lineage>
        <taxon>Eukaryota</taxon>
        <taxon>Metazoa</taxon>
        <taxon>Ecdysozoa</taxon>
        <taxon>Nematoda</taxon>
        <taxon>Chromadorea</taxon>
        <taxon>Rhabditida</taxon>
        <taxon>Tylenchina</taxon>
        <taxon>Panagrolaimomorpha</taxon>
        <taxon>Strongyloidoidea</taxon>
        <taxon>Steinernematidae</taxon>
        <taxon>Steinernema</taxon>
    </lineage>
</organism>
<feature type="region of interest" description="Disordered" evidence="1">
    <location>
        <begin position="63"/>
        <end position="124"/>
    </location>
</feature>
<evidence type="ECO:0000313" key="2">
    <source>
        <dbReference type="Proteomes" id="UP000095287"/>
    </source>
</evidence>
<accession>A0A1I8ACT3</accession>
<name>A0A1I8ACT3_9BILA</name>
<dbReference type="AlphaFoldDB" id="A0A1I8ACT3"/>
<keyword evidence="2" id="KW-1185">Reference proteome</keyword>
<dbReference type="WBParaSite" id="L893_g4411.t1">
    <property type="protein sequence ID" value="L893_g4411.t1"/>
    <property type="gene ID" value="L893_g4411"/>
</dbReference>
<sequence>MAFDIAKIREETLNAKSVDAIRSLHTVILKELERVTSYTKRNMEMVAELNDVLHRRLAEIEDPKSLCSEKSHEGGAKPRTTSPEKCGVQEDQVGQDPKSLRSDMSQDGGAKPRTTSPEKCGVQEDRKLCDSGLDEELKNWILVVKELLERFLG</sequence>
<evidence type="ECO:0000256" key="1">
    <source>
        <dbReference type="SAM" id="MobiDB-lite"/>
    </source>
</evidence>
<evidence type="ECO:0000313" key="3">
    <source>
        <dbReference type="WBParaSite" id="L893_g4411.t1"/>
    </source>
</evidence>
<protein>
    <submittedName>
        <fullName evidence="3">Uncharacterized protein</fullName>
    </submittedName>
</protein>
<dbReference type="Proteomes" id="UP000095287">
    <property type="component" value="Unplaced"/>
</dbReference>
<feature type="compositionally biased region" description="Basic and acidic residues" evidence="1">
    <location>
        <begin position="63"/>
        <end position="76"/>
    </location>
</feature>